<keyword evidence="2" id="KW-1185">Reference proteome</keyword>
<protein>
    <submittedName>
        <fullName evidence="1">Uncharacterized protein</fullName>
    </submittedName>
</protein>
<sequence length="216" mass="24305">MVITRVYLTKAICAAKQVVIFEHYSFDLSLDVIIEHSLRSSATLNLQFILVAVFPPCLSVVMIHLKKNLLDRISSISIGSSNVQPSELPYLPVLFIGMSQSRQHDKSESVLEDSPCLKPFFDSKHELLASVYIFLRPKPCVQTRIYPVDLEFFDPVVQCFIDLLQSAVAELVDLIESHDHLNLIFVPKCDGSWRVNDCVVVLVLKACSIPARFGEV</sequence>
<name>A0ABQ5HXV0_9ASTR</name>
<evidence type="ECO:0000313" key="2">
    <source>
        <dbReference type="Proteomes" id="UP001151760"/>
    </source>
</evidence>
<comment type="caution">
    <text evidence="1">The sequence shown here is derived from an EMBL/GenBank/DDBJ whole genome shotgun (WGS) entry which is preliminary data.</text>
</comment>
<dbReference type="Proteomes" id="UP001151760">
    <property type="component" value="Unassembled WGS sequence"/>
</dbReference>
<evidence type="ECO:0000313" key="1">
    <source>
        <dbReference type="EMBL" id="GJT92127.1"/>
    </source>
</evidence>
<proteinExistence type="predicted"/>
<reference evidence="1" key="1">
    <citation type="journal article" date="2022" name="Int. J. Mol. Sci.">
        <title>Draft Genome of Tanacetum Coccineum: Genomic Comparison of Closely Related Tanacetum-Family Plants.</title>
        <authorList>
            <person name="Yamashiro T."/>
            <person name="Shiraishi A."/>
            <person name="Nakayama K."/>
            <person name="Satake H."/>
        </authorList>
    </citation>
    <scope>NUCLEOTIDE SEQUENCE</scope>
</reference>
<reference evidence="1" key="2">
    <citation type="submission" date="2022-01" db="EMBL/GenBank/DDBJ databases">
        <authorList>
            <person name="Yamashiro T."/>
            <person name="Shiraishi A."/>
            <person name="Satake H."/>
            <person name="Nakayama K."/>
        </authorList>
    </citation>
    <scope>NUCLEOTIDE SEQUENCE</scope>
</reference>
<accession>A0ABQ5HXV0</accession>
<gene>
    <name evidence="1" type="ORF">Tco_1080972</name>
</gene>
<organism evidence="1 2">
    <name type="scientific">Tanacetum coccineum</name>
    <dbReference type="NCBI Taxonomy" id="301880"/>
    <lineage>
        <taxon>Eukaryota</taxon>
        <taxon>Viridiplantae</taxon>
        <taxon>Streptophyta</taxon>
        <taxon>Embryophyta</taxon>
        <taxon>Tracheophyta</taxon>
        <taxon>Spermatophyta</taxon>
        <taxon>Magnoliopsida</taxon>
        <taxon>eudicotyledons</taxon>
        <taxon>Gunneridae</taxon>
        <taxon>Pentapetalae</taxon>
        <taxon>asterids</taxon>
        <taxon>campanulids</taxon>
        <taxon>Asterales</taxon>
        <taxon>Asteraceae</taxon>
        <taxon>Asteroideae</taxon>
        <taxon>Anthemideae</taxon>
        <taxon>Anthemidinae</taxon>
        <taxon>Tanacetum</taxon>
    </lineage>
</organism>
<dbReference type="EMBL" id="BQNB010020081">
    <property type="protein sequence ID" value="GJT92127.1"/>
    <property type="molecule type" value="Genomic_DNA"/>
</dbReference>